<comment type="similarity">
    <text evidence="1">Belongs to the MurCDEF family. MurE subfamily.</text>
</comment>
<dbReference type="NCBIfam" id="TIGR01085">
    <property type="entry name" value="murE"/>
    <property type="match status" value="1"/>
</dbReference>
<dbReference type="SUPFAM" id="SSF53623">
    <property type="entry name" value="MurD-like peptide ligases, catalytic domain"/>
    <property type="match status" value="1"/>
</dbReference>
<dbReference type="InterPro" id="IPR036615">
    <property type="entry name" value="Mur_ligase_C_dom_sf"/>
</dbReference>
<dbReference type="InterPro" id="IPR035911">
    <property type="entry name" value="MurE/MurF_N"/>
</dbReference>
<dbReference type="InterPro" id="IPR005761">
    <property type="entry name" value="UDP-N-AcMur-Glu-dNH2Pim_ligase"/>
</dbReference>
<dbReference type="InterPro" id="IPR000713">
    <property type="entry name" value="Mur_ligase_N"/>
</dbReference>
<dbReference type="PANTHER" id="PTHR23135:SF4">
    <property type="entry name" value="UDP-N-ACETYLMURAMOYL-L-ALANYL-D-GLUTAMATE--2,6-DIAMINOPIMELATE LIGASE MURE HOMOLOG, CHLOROPLASTIC"/>
    <property type="match status" value="1"/>
</dbReference>
<dbReference type="GO" id="GO:0005737">
    <property type="term" value="C:cytoplasm"/>
    <property type="evidence" value="ECO:0007669"/>
    <property type="project" value="InterPro"/>
</dbReference>
<dbReference type="GO" id="GO:0051301">
    <property type="term" value="P:cell division"/>
    <property type="evidence" value="ECO:0007669"/>
    <property type="project" value="InterPro"/>
</dbReference>
<dbReference type="Gene3D" id="3.40.1190.10">
    <property type="entry name" value="Mur-like, catalytic domain"/>
    <property type="match status" value="1"/>
</dbReference>
<gene>
    <name evidence="5" type="ORF">METZ01_LOCUS86784</name>
</gene>
<dbReference type="GO" id="GO:0008360">
    <property type="term" value="P:regulation of cell shape"/>
    <property type="evidence" value="ECO:0007669"/>
    <property type="project" value="InterPro"/>
</dbReference>
<protein>
    <recommendedName>
        <fullName evidence="6">Mur ligase central domain-containing protein</fullName>
    </recommendedName>
</protein>
<dbReference type="InterPro" id="IPR004101">
    <property type="entry name" value="Mur_ligase_C"/>
</dbReference>
<dbReference type="Pfam" id="PF01225">
    <property type="entry name" value="Mur_ligase"/>
    <property type="match status" value="1"/>
</dbReference>
<feature type="domain" description="Mur ligase N-terminal catalytic" evidence="2">
    <location>
        <begin position="13"/>
        <end position="86"/>
    </location>
</feature>
<dbReference type="Gene3D" id="3.40.1390.10">
    <property type="entry name" value="MurE/MurF, N-terminal domain"/>
    <property type="match status" value="1"/>
</dbReference>
<dbReference type="InterPro" id="IPR036565">
    <property type="entry name" value="Mur-like_cat_sf"/>
</dbReference>
<evidence type="ECO:0000259" key="4">
    <source>
        <dbReference type="Pfam" id="PF08245"/>
    </source>
</evidence>
<dbReference type="PANTHER" id="PTHR23135">
    <property type="entry name" value="MUR LIGASE FAMILY MEMBER"/>
    <property type="match status" value="1"/>
</dbReference>
<evidence type="ECO:0000259" key="2">
    <source>
        <dbReference type="Pfam" id="PF01225"/>
    </source>
</evidence>
<sequence length="471" mass="51369">MVPPDIMVPDIAVSGLNIHSDNIVPGDVFIAVPGFNTDGHDFVSDAIQRGASAVISNGRDLGQISVPQIKVANPRRAVSHVAAEYYGHPTKNLTVIGITGTNGKTTTATLLTEILNQAGFKAAQLGTLGLIAEGFQQNKSLTTPDAISLQHIFSMLKFAGFTHVVMEVSSHALDQYRVADVHFNFGVFTNLTPEHRDYHPSMEAYYQAKARLFRMLSLDSSAIINESDLNGERMAHETKAPVLFYSRKNGDTIHFTKVKSDITGISGIIQAGQSEYNISSDFIGDFNQENILSAVSTAHAIGIPEIVIEKGISSCSFVPGRMESFDLRSGAKAIIDYAHTPDAYEKVLGTICDLIPSMGKLFVIFGAGGERDASKRPEMARIAELFSNHCFITPDNPRTENIEDINRDIVSGFKSGNYSVFEDRSEGILSAVKKTGKGDIIAILGKGREDYQDVNGKKIYYSDIEIIRKEQ</sequence>
<evidence type="ECO:0000256" key="1">
    <source>
        <dbReference type="ARBA" id="ARBA00005898"/>
    </source>
</evidence>
<name>A0A381V0P6_9ZZZZ</name>
<evidence type="ECO:0000259" key="3">
    <source>
        <dbReference type="Pfam" id="PF02875"/>
    </source>
</evidence>
<evidence type="ECO:0000313" key="5">
    <source>
        <dbReference type="EMBL" id="SVA33930.1"/>
    </source>
</evidence>
<dbReference type="SUPFAM" id="SSF53244">
    <property type="entry name" value="MurD-like peptide ligases, peptide-binding domain"/>
    <property type="match status" value="1"/>
</dbReference>
<evidence type="ECO:0008006" key="6">
    <source>
        <dbReference type="Google" id="ProtNLM"/>
    </source>
</evidence>
<dbReference type="HAMAP" id="MF_00208">
    <property type="entry name" value="MurE"/>
    <property type="match status" value="1"/>
</dbReference>
<proteinExistence type="inferred from homology"/>
<dbReference type="Pfam" id="PF02875">
    <property type="entry name" value="Mur_ligase_C"/>
    <property type="match status" value="1"/>
</dbReference>
<accession>A0A381V0P6</accession>
<organism evidence="5">
    <name type="scientific">marine metagenome</name>
    <dbReference type="NCBI Taxonomy" id="408172"/>
    <lineage>
        <taxon>unclassified sequences</taxon>
        <taxon>metagenomes</taxon>
        <taxon>ecological metagenomes</taxon>
    </lineage>
</organism>
<feature type="domain" description="Mur ligase C-terminal" evidence="3">
    <location>
        <begin position="320"/>
        <end position="447"/>
    </location>
</feature>
<feature type="domain" description="Mur ligase central" evidence="4">
    <location>
        <begin position="98"/>
        <end position="297"/>
    </location>
</feature>
<dbReference type="GO" id="GO:0016881">
    <property type="term" value="F:acid-amino acid ligase activity"/>
    <property type="evidence" value="ECO:0007669"/>
    <property type="project" value="InterPro"/>
</dbReference>
<dbReference type="Pfam" id="PF08245">
    <property type="entry name" value="Mur_ligase_M"/>
    <property type="match status" value="1"/>
</dbReference>
<dbReference type="NCBIfam" id="NF001126">
    <property type="entry name" value="PRK00139.1-4"/>
    <property type="match status" value="1"/>
</dbReference>
<dbReference type="InterPro" id="IPR013221">
    <property type="entry name" value="Mur_ligase_cen"/>
</dbReference>
<reference evidence="5" key="1">
    <citation type="submission" date="2018-05" db="EMBL/GenBank/DDBJ databases">
        <authorList>
            <person name="Lanie J.A."/>
            <person name="Ng W.-L."/>
            <person name="Kazmierczak K.M."/>
            <person name="Andrzejewski T.M."/>
            <person name="Davidsen T.M."/>
            <person name="Wayne K.J."/>
            <person name="Tettelin H."/>
            <person name="Glass J.I."/>
            <person name="Rusch D."/>
            <person name="Podicherti R."/>
            <person name="Tsui H.-C.T."/>
            <person name="Winkler M.E."/>
        </authorList>
    </citation>
    <scope>NUCLEOTIDE SEQUENCE</scope>
</reference>
<dbReference type="GO" id="GO:0005524">
    <property type="term" value="F:ATP binding"/>
    <property type="evidence" value="ECO:0007669"/>
    <property type="project" value="InterPro"/>
</dbReference>
<dbReference type="AlphaFoldDB" id="A0A381V0P6"/>
<dbReference type="Gene3D" id="3.90.190.20">
    <property type="entry name" value="Mur ligase, C-terminal domain"/>
    <property type="match status" value="1"/>
</dbReference>
<dbReference type="EMBL" id="UINC01007545">
    <property type="protein sequence ID" value="SVA33930.1"/>
    <property type="molecule type" value="Genomic_DNA"/>
</dbReference>
<dbReference type="SUPFAM" id="SSF63418">
    <property type="entry name" value="MurE/MurF N-terminal domain"/>
    <property type="match status" value="1"/>
</dbReference>